<feature type="chain" id="PRO_5046841469" evidence="4">
    <location>
        <begin position="31"/>
        <end position="1228"/>
    </location>
</feature>
<dbReference type="Pfam" id="PF05567">
    <property type="entry name" value="T4P_PilY1"/>
    <property type="match status" value="2"/>
</dbReference>
<evidence type="ECO:0000256" key="3">
    <source>
        <dbReference type="SAM" id="MobiDB-lite"/>
    </source>
</evidence>
<feature type="domain" description="PilY1 beta-propeller" evidence="5">
    <location>
        <begin position="621"/>
        <end position="758"/>
    </location>
</feature>
<name>A0ABY8SWF2_9BURK</name>
<feature type="signal peptide" evidence="4">
    <location>
        <begin position="1"/>
        <end position="30"/>
    </location>
</feature>
<dbReference type="Proteomes" id="UP001240697">
    <property type="component" value="Chromosome"/>
</dbReference>
<feature type="compositionally biased region" description="Basic and acidic residues" evidence="3">
    <location>
        <begin position="328"/>
        <end position="337"/>
    </location>
</feature>
<gene>
    <name evidence="6" type="ORF">QMY55_05745</name>
</gene>
<keyword evidence="1" id="KW-0479">Metal-binding</keyword>
<organism evidence="6 7">
    <name type="scientific">Comamonas resistens</name>
    <dbReference type="NCBI Taxonomy" id="3046670"/>
    <lineage>
        <taxon>Bacteria</taxon>
        <taxon>Pseudomonadati</taxon>
        <taxon>Pseudomonadota</taxon>
        <taxon>Betaproteobacteria</taxon>
        <taxon>Burkholderiales</taxon>
        <taxon>Comamonadaceae</taxon>
        <taxon>Comamonas</taxon>
    </lineage>
</organism>
<evidence type="ECO:0000259" key="5">
    <source>
        <dbReference type="Pfam" id="PF05567"/>
    </source>
</evidence>
<dbReference type="InterPro" id="IPR008707">
    <property type="entry name" value="B-propeller_PilY1"/>
</dbReference>
<feature type="domain" description="PilY1 beta-propeller" evidence="5">
    <location>
        <begin position="816"/>
        <end position="1021"/>
    </location>
</feature>
<keyword evidence="7" id="KW-1185">Reference proteome</keyword>
<protein>
    <submittedName>
        <fullName evidence="6">PilC/PilY family type IV pilus protein</fullName>
    </submittedName>
</protein>
<dbReference type="EMBL" id="CP125947">
    <property type="protein sequence ID" value="WHS66639.1"/>
    <property type="molecule type" value="Genomic_DNA"/>
</dbReference>
<feature type="region of interest" description="Disordered" evidence="3">
    <location>
        <begin position="313"/>
        <end position="337"/>
    </location>
</feature>
<evidence type="ECO:0000313" key="6">
    <source>
        <dbReference type="EMBL" id="WHS66639.1"/>
    </source>
</evidence>
<reference evidence="6 7" key="1">
    <citation type="submission" date="2023-05" db="EMBL/GenBank/DDBJ databases">
        <authorList>
            <person name="Yin Y."/>
            <person name="Lu Z."/>
        </authorList>
    </citation>
    <scope>NUCLEOTIDE SEQUENCE [LARGE SCALE GENOMIC DNA]</scope>
    <source>
        <strain evidence="6 7">ZM22</strain>
    </source>
</reference>
<sequence>MHLNNTAPRFHKTLLALASSAALLPYGAWAIDLVQAPPGTVQPYVTPNVIISIDDSGSMNYCLNKEGTSSCVQGTVCTKTDKKGNCTAWGTGWLNANDDTEPAADGSWPVNSRRMNVLKYALKSIFDPTHSQYDSTLLPDKKIRLAWQAMNANNGNPGSLPGTTSTAPTSTTNSMQVLASAHRTDFLAFVDKLTPGSSTPSHKMFKQADEYMRASLNQYGPWASVPGTTAAPYLGCRRNYHIFMTDGRWNGSVSGGSQDDNTKNLTLPDGTVYGSTNASLRPNNQLYADTYSNTLADWAFKSWSTKLQTATDATGTSGLKGSVQPLPDYDKASQTEDFGKDTANKNAILERFWNPRYNPATWPHMVTYTIGFSAMAYTWPDAPTIEAPSTKVPFGYDKSFLDLVTGTKKWPDLDSGGEPVRSLDLWHAALNGRGRFYAVEQGKDLAKAFREIFQQINTQTEPELTSTAASGSNNTLTSVDKFTGNFEPKNAWKGFVTAATVNADTNDTIGAPAGWSGKTTADRLDAMTVSNRVIWSWSDKWMGSAYKGGVPFLWASDESNLSTAQKFWLQRKPDGTSTDEGATKGNQRLNYIRGDRSLEGSDTANGYTTDKPFRQRKSIQGDIINSTIWYTGVPASNYALNGYSKFTSDQKNRQPMIYVGGNDGMLHGFSTADGNEKIAYVPQGVLPSLARLTDPTYNQKHRFFVDGSPMTGDVNLGSSATPNWRTMLVGSLGAGGKGYFVLDVTNPASFTAANASSLVKLDRTRSTDADMGATVSNCALDTMGAEEKAACVKAVDEDRDIGNITALPVLDENNPMRTTQITRLNNGRWAVVMGNGYNSANQRPVLLIQYLDNDRELRRLVATGSTSAADCAATPRTKTQAECDNISDNGLSVPRLVDINGDGMPDVAYAGDNRGNMWKFDLTSTNDSNWNTAFNGQPLFTAQGPASLGSARTIVQPITVAPTVRANDRKMTVRSGNDQKTLPVGGMMVSFGTGRNVTKLDESDRNVQTLYSVLDNTRYKLVDGRLQIHAGESGCSATAGDCIVAPKALGAGVSNAKLAEQVITDLDNGDFGTVSSKNADSTLNASTWVGFNGWYMDLPAVGERLLKNMEFYDGSNILAVYSQVPAKGTDVDPNVESCDSSSVDEERQYRTLINIMDGKRPSVQLVDKNGDGLYGALDVNVSRRKVTKGSHTLITKKNRVTDLDNKNNKELLARMPEQSLRPSWRQVK</sequence>
<evidence type="ECO:0000256" key="2">
    <source>
        <dbReference type="ARBA" id="ARBA00022837"/>
    </source>
</evidence>
<keyword evidence="2" id="KW-0106">Calcium</keyword>
<accession>A0ABY8SWF2</accession>
<evidence type="ECO:0000256" key="1">
    <source>
        <dbReference type="ARBA" id="ARBA00022723"/>
    </source>
</evidence>
<dbReference type="RefSeq" id="WP_283487714.1">
    <property type="nucleotide sequence ID" value="NZ_CP125947.1"/>
</dbReference>
<evidence type="ECO:0000256" key="4">
    <source>
        <dbReference type="SAM" id="SignalP"/>
    </source>
</evidence>
<keyword evidence="4" id="KW-0732">Signal</keyword>
<proteinExistence type="predicted"/>
<evidence type="ECO:0000313" key="7">
    <source>
        <dbReference type="Proteomes" id="UP001240697"/>
    </source>
</evidence>